<accession>A0A1Y2BU67</accession>
<dbReference type="GO" id="GO:0070072">
    <property type="term" value="P:vacuolar proton-transporting V-type ATPase complex assembly"/>
    <property type="evidence" value="ECO:0007669"/>
    <property type="project" value="InterPro"/>
</dbReference>
<protein>
    <recommendedName>
        <fullName evidence="5">Pkr1-domain-containing protein</fullName>
    </recommendedName>
</protein>
<dbReference type="Proteomes" id="UP000193920">
    <property type="component" value="Unassembled WGS sequence"/>
</dbReference>
<keyword evidence="2" id="KW-0472">Membrane</keyword>
<reference evidence="3 4" key="1">
    <citation type="submission" date="2016-08" db="EMBL/GenBank/DDBJ databases">
        <title>A Parts List for Fungal Cellulosomes Revealed by Comparative Genomics.</title>
        <authorList>
            <consortium name="DOE Joint Genome Institute"/>
            <person name="Haitjema C.H."/>
            <person name="Gilmore S.P."/>
            <person name="Henske J.K."/>
            <person name="Solomon K.V."/>
            <person name="De Groot R."/>
            <person name="Kuo A."/>
            <person name="Mondo S.J."/>
            <person name="Salamov A.A."/>
            <person name="Labutti K."/>
            <person name="Zhao Z."/>
            <person name="Chiniquy J."/>
            <person name="Barry K."/>
            <person name="Brewer H.M."/>
            <person name="Purvine S.O."/>
            <person name="Wright A.T."/>
            <person name="Boxma B."/>
            <person name="Van Alen T."/>
            <person name="Hackstein J.H."/>
            <person name="Baker S.E."/>
            <person name="Grigoriev I.V."/>
            <person name="O'Malley M.A."/>
        </authorList>
    </citation>
    <scope>NUCLEOTIDE SEQUENCE [LARGE SCALE GENOMIC DNA]</scope>
    <source>
        <strain evidence="3 4">G1</strain>
    </source>
</reference>
<keyword evidence="2" id="KW-0812">Transmembrane</keyword>
<dbReference type="GO" id="GO:0005789">
    <property type="term" value="C:endoplasmic reticulum membrane"/>
    <property type="evidence" value="ECO:0007669"/>
    <property type="project" value="TreeGrafter"/>
</dbReference>
<feature type="compositionally biased region" description="Acidic residues" evidence="1">
    <location>
        <begin position="120"/>
        <end position="133"/>
    </location>
</feature>
<sequence>MSENQEVEQQKVEKIVDEKEQEQEQEGGEDFANALFGVEGERNMFQSLVFSIFNEGIDDNVHLFIRIVFGGLFFTVFSLLFITNFNIHVCVLFVITTLLCVSLEWWLHEWNIEKENQIEEEKEDGEMDVEEEKEEKKTK</sequence>
<dbReference type="PANTHER" id="PTHR28251:SF1">
    <property type="entry name" value="V-TYPE ATPASE ASSEMBLY FACTOR PKR1"/>
    <property type="match status" value="1"/>
</dbReference>
<feature type="transmembrane region" description="Helical" evidence="2">
    <location>
        <begin position="63"/>
        <end position="82"/>
    </location>
</feature>
<dbReference type="AlphaFoldDB" id="A0A1Y2BU67"/>
<keyword evidence="4" id="KW-1185">Reference proteome</keyword>
<feature type="transmembrane region" description="Helical" evidence="2">
    <location>
        <begin position="89"/>
        <end position="107"/>
    </location>
</feature>
<dbReference type="OrthoDB" id="9626941at2759"/>
<keyword evidence="2" id="KW-1133">Transmembrane helix</keyword>
<evidence type="ECO:0000256" key="2">
    <source>
        <dbReference type="SAM" id="Phobius"/>
    </source>
</evidence>
<dbReference type="PANTHER" id="PTHR28251">
    <property type="entry name" value="V-TYPE ATPASE ASSEMBLY FACTOR PKR1"/>
    <property type="match status" value="1"/>
</dbReference>
<evidence type="ECO:0000313" key="4">
    <source>
        <dbReference type="Proteomes" id="UP000193920"/>
    </source>
</evidence>
<evidence type="ECO:0008006" key="5">
    <source>
        <dbReference type="Google" id="ProtNLM"/>
    </source>
</evidence>
<feature type="region of interest" description="Disordered" evidence="1">
    <location>
        <begin position="117"/>
        <end position="139"/>
    </location>
</feature>
<feature type="region of interest" description="Disordered" evidence="1">
    <location>
        <begin position="1"/>
        <end position="27"/>
    </location>
</feature>
<comment type="caution">
    <text evidence="3">The sequence shown here is derived from an EMBL/GenBank/DDBJ whole genome shotgun (WGS) entry which is preliminary data.</text>
</comment>
<organism evidence="3 4">
    <name type="scientific">Neocallimastix californiae</name>
    <dbReference type="NCBI Taxonomy" id="1754190"/>
    <lineage>
        <taxon>Eukaryota</taxon>
        <taxon>Fungi</taxon>
        <taxon>Fungi incertae sedis</taxon>
        <taxon>Chytridiomycota</taxon>
        <taxon>Chytridiomycota incertae sedis</taxon>
        <taxon>Neocallimastigomycetes</taxon>
        <taxon>Neocallimastigales</taxon>
        <taxon>Neocallimastigaceae</taxon>
        <taxon>Neocallimastix</taxon>
    </lineage>
</organism>
<evidence type="ECO:0000313" key="3">
    <source>
        <dbReference type="EMBL" id="ORY38308.1"/>
    </source>
</evidence>
<feature type="compositionally biased region" description="Basic and acidic residues" evidence="1">
    <location>
        <begin position="8"/>
        <end position="18"/>
    </location>
</feature>
<proteinExistence type="predicted"/>
<dbReference type="EMBL" id="MCOG01000137">
    <property type="protein sequence ID" value="ORY38308.1"/>
    <property type="molecule type" value="Genomic_DNA"/>
</dbReference>
<gene>
    <name evidence="3" type="ORF">LY90DRAFT_672634</name>
</gene>
<evidence type="ECO:0000256" key="1">
    <source>
        <dbReference type="SAM" id="MobiDB-lite"/>
    </source>
</evidence>
<dbReference type="InterPro" id="IPR013945">
    <property type="entry name" value="Pkr1"/>
</dbReference>
<dbReference type="Pfam" id="PF08636">
    <property type="entry name" value="Pkr1"/>
    <property type="match status" value="1"/>
</dbReference>
<name>A0A1Y2BU67_9FUNG</name>